<reference evidence="12 13" key="1">
    <citation type="journal article" date="2022" name="DNA Res.">
        <title>Genome analysis of five recently described species of the CUG-Ser clade uncovers Candida theae as a new hybrid lineage with pathogenic potential in the Candida parapsilosis species complex.</title>
        <authorList>
            <person name="Mixao V."/>
            <person name="Del Olmo V."/>
            <person name="Hegedusova E."/>
            <person name="Saus E."/>
            <person name="Pryszcz L."/>
            <person name="Cillingova A."/>
            <person name="Nosek J."/>
            <person name="Gabaldon T."/>
        </authorList>
    </citation>
    <scope>NUCLEOTIDE SEQUENCE [LARGE SCALE GENOMIC DNA]</scope>
    <source>
        <strain evidence="12 13">CBS 12239</strain>
    </source>
</reference>
<name>A0AAD5BDI4_9ASCO</name>
<feature type="binding site" evidence="9">
    <location>
        <position position="58"/>
    </location>
    <ligand>
        <name>ATP</name>
        <dbReference type="ChEBI" id="CHEBI:30616"/>
    </ligand>
</feature>
<evidence type="ECO:0000256" key="5">
    <source>
        <dbReference type="ARBA" id="ARBA00022777"/>
    </source>
</evidence>
<dbReference type="AlphaFoldDB" id="A0AAD5BDI4"/>
<feature type="domain" description="Protein kinase" evidence="11">
    <location>
        <begin position="30"/>
        <end position="373"/>
    </location>
</feature>
<dbReference type="InterPro" id="IPR000719">
    <property type="entry name" value="Prot_kinase_dom"/>
</dbReference>
<dbReference type="SMART" id="SM00220">
    <property type="entry name" value="S_TKc"/>
    <property type="match status" value="1"/>
</dbReference>
<evidence type="ECO:0000259" key="11">
    <source>
        <dbReference type="PROSITE" id="PS50011"/>
    </source>
</evidence>
<dbReference type="SUPFAM" id="SSF56112">
    <property type="entry name" value="Protein kinase-like (PK-like)"/>
    <property type="match status" value="1"/>
</dbReference>
<dbReference type="PROSITE" id="PS00107">
    <property type="entry name" value="PROTEIN_KINASE_ATP"/>
    <property type="match status" value="1"/>
</dbReference>
<dbReference type="GeneID" id="76151465"/>
<organism evidence="12 13">
    <name type="scientific">Candida theae</name>
    <dbReference type="NCBI Taxonomy" id="1198502"/>
    <lineage>
        <taxon>Eukaryota</taxon>
        <taxon>Fungi</taxon>
        <taxon>Dikarya</taxon>
        <taxon>Ascomycota</taxon>
        <taxon>Saccharomycotina</taxon>
        <taxon>Pichiomycetes</taxon>
        <taxon>Debaryomycetaceae</taxon>
        <taxon>Candida/Lodderomyces clade</taxon>
        <taxon>Candida</taxon>
    </lineage>
</organism>
<dbReference type="GO" id="GO:0004674">
    <property type="term" value="F:protein serine/threonine kinase activity"/>
    <property type="evidence" value="ECO:0007669"/>
    <property type="project" value="UniProtKB-KW"/>
</dbReference>
<dbReference type="InterPro" id="IPR011009">
    <property type="entry name" value="Kinase-like_dom_sf"/>
</dbReference>
<dbReference type="Pfam" id="PF00069">
    <property type="entry name" value="Pkinase"/>
    <property type="match status" value="2"/>
</dbReference>
<keyword evidence="2 10" id="KW-0723">Serine/threonine-protein kinase</keyword>
<evidence type="ECO:0000256" key="4">
    <source>
        <dbReference type="ARBA" id="ARBA00022741"/>
    </source>
</evidence>
<keyword evidence="4 9" id="KW-0547">Nucleotide-binding</keyword>
<sequence length="374" mass="41308">MDLLHSVLGSCLPCFPSLSLPSIKFNNASYKIIRLLGEGGFSYVYLVHSSSQSPYALKQINCPYGTQDETYKNAIREIKNYHRFANTKTPYIIQSIDESIVTNPDGVRHVYILLPYFTKSVQDVLTEHVLNGTKMDESEIVKIFIGVCRGLRIMHNYKQVSRNAARLDDGDEEEALLQDEEDDDQVAASAVGAAAAATSTSAAEHDSTEMEELVPYAHHDIKPANVMISAEGLPVLVDLGSCSRARYNVRTRQQALALTNFAQEHCTLPYRAPELLDVATGTQITEATDIWSLGCLLYSCCFGYSPFEKLEIEQGANLHVAIGSGRYQVPKDGNGYSKELIELIKKCLKVDASERPTADELLDAALDISSKLMV</sequence>
<dbReference type="GO" id="GO:0005773">
    <property type="term" value="C:vacuole"/>
    <property type="evidence" value="ECO:0007669"/>
    <property type="project" value="GOC"/>
</dbReference>
<dbReference type="GO" id="GO:0032889">
    <property type="term" value="P:regulation of vacuole fusion, non-autophagic"/>
    <property type="evidence" value="ECO:0007669"/>
    <property type="project" value="TreeGrafter"/>
</dbReference>
<dbReference type="PANTHER" id="PTHR45998">
    <property type="entry name" value="SERINE/THREONINE-PROTEIN KINASE 16"/>
    <property type="match status" value="1"/>
</dbReference>
<comment type="catalytic activity">
    <reaction evidence="8">
        <text>L-seryl-[protein] + ATP = O-phospho-L-seryl-[protein] + ADP + H(+)</text>
        <dbReference type="Rhea" id="RHEA:17989"/>
        <dbReference type="Rhea" id="RHEA-COMP:9863"/>
        <dbReference type="Rhea" id="RHEA-COMP:11604"/>
        <dbReference type="ChEBI" id="CHEBI:15378"/>
        <dbReference type="ChEBI" id="CHEBI:29999"/>
        <dbReference type="ChEBI" id="CHEBI:30616"/>
        <dbReference type="ChEBI" id="CHEBI:83421"/>
        <dbReference type="ChEBI" id="CHEBI:456216"/>
        <dbReference type="EC" id="2.7.11.1"/>
    </reaction>
</comment>
<evidence type="ECO:0000256" key="2">
    <source>
        <dbReference type="ARBA" id="ARBA00022527"/>
    </source>
</evidence>
<comment type="caution">
    <text evidence="12">The sequence shown here is derived from an EMBL/GenBank/DDBJ whole genome shotgun (WGS) entry which is preliminary data.</text>
</comment>
<dbReference type="GO" id="GO:0005794">
    <property type="term" value="C:Golgi apparatus"/>
    <property type="evidence" value="ECO:0007669"/>
    <property type="project" value="TreeGrafter"/>
</dbReference>
<keyword evidence="5" id="KW-0418">Kinase</keyword>
<dbReference type="EMBL" id="JAIHNG010000125">
    <property type="protein sequence ID" value="KAI5956687.1"/>
    <property type="molecule type" value="Genomic_DNA"/>
</dbReference>
<dbReference type="PROSITE" id="PS00108">
    <property type="entry name" value="PROTEIN_KINASE_ST"/>
    <property type="match status" value="1"/>
</dbReference>
<keyword evidence="13" id="KW-1185">Reference proteome</keyword>
<dbReference type="Gene3D" id="1.10.510.10">
    <property type="entry name" value="Transferase(Phosphotransferase) domain 1"/>
    <property type="match status" value="2"/>
</dbReference>
<dbReference type="PROSITE" id="PS50011">
    <property type="entry name" value="PROTEIN_KINASE_DOM"/>
    <property type="match status" value="1"/>
</dbReference>
<dbReference type="GO" id="GO:0005524">
    <property type="term" value="F:ATP binding"/>
    <property type="evidence" value="ECO:0007669"/>
    <property type="project" value="UniProtKB-UniRule"/>
</dbReference>
<evidence type="ECO:0000256" key="10">
    <source>
        <dbReference type="RuleBase" id="RU000304"/>
    </source>
</evidence>
<keyword evidence="6 9" id="KW-0067">ATP-binding</keyword>
<comment type="catalytic activity">
    <reaction evidence="7">
        <text>L-threonyl-[protein] + ATP = O-phospho-L-threonyl-[protein] + ADP + H(+)</text>
        <dbReference type="Rhea" id="RHEA:46608"/>
        <dbReference type="Rhea" id="RHEA-COMP:11060"/>
        <dbReference type="Rhea" id="RHEA-COMP:11605"/>
        <dbReference type="ChEBI" id="CHEBI:15378"/>
        <dbReference type="ChEBI" id="CHEBI:30013"/>
        <dbReference type="ChEBI" id="CHEBI:30616"/>
        <dbReference type="ChEBI" id="CHEBI:61977"/>
        <dbReference type="ChEBI" id="CHEBI:456216"/>
        <dbReference type="EC" id="2.7.11.1"/>
    </reaction>
</comment>
<dbReference type="InterPro" id="IPR017441">
    <property type="entry name" value="Protein_kinase_ATP_BS"/>
</dbReference>
<dbReference type="PANTHER" id="PTHR45998:SF2">
    <property type="entry name" value="SERINE_THREONINE-PROTEIN KINASE 16"/>
    <property type="match status" value="1"/>
</dbReference>
<evidence type="ECO:0000313" key="13">
    <source>
        <dbReference type="Proteomes" id="UP001204833"/>
    </source>
</evidence>
<evidence type="ECO:0000256" key="8">
    <source>
        <dbReference type="ARBA" id="ARBA00048679"/>
    </source>
</evidence>
<dbReference type="Proteomes" id="UP001204833">
    <property type="component" value="Unassembled WGS sequence"/>
</dbReference>
<gene>
    <name evidence="12" type="ORF">KGF57_003407</name>
</gene>
<proteinExistence type="inferred from homology"/>
<comment type="similarity">
    <text evidence="10">Belongs to the protein kinase superfamily.</text>
</comment>
<keyword evidence="3" id="KW-0808">Transferase</keyword>
<evidence type="ECO:0000256" key="6">
    <source>
        <dbReference type="ARBA" id="ARBA00022840"/>
    </source>
</evidence>
<protein>
    <recommendedName>
        <fullName evidence="1">non-specific serine/threonine protein kinase</fullName>
        <ecNumber evidence="1">2.7.11.1</ecNumber>
    </recommendedName>
</protein>
<evidence type="ECO:0000256" key="7">
    <source>
        <dbReference type="ARBA" id="ARBA00047899"/>
    </source>
</evidence>
<dbReference type="RefSeq" id="XP_051608092.1">
    <property type="nucleotide sequence ID" value="XM_051752823.1"/>
</dbReference>
<accession>A0AAD5BDI4</accession>
<evidence type="ECO:0000256" key="1">
    <source>
        <dbReference type="ARBA" id="ARBA00012513"/>
    </source>
</evidence>
<dbReference type="InterPro" id="IPR052239">
    <property type="entry name" value="Ser/Thr-specific_kinases"/>
</dbReference>
<evidence type="ECO:0000313" key="12">
    <source>
        <dbReference type="EMBL" id="KAI5956687.1"/>
    </source>
</evidence>
<dbReference type="EC" id="2.7.11.1" evidence="1"/>
<evidence type="ECO:0000256" key="3">
    <source>
        <dbReference type="ARBA" id="ARBA00022679"/>
    </source>
</evidence>
<dbReference type="GO" id="GO:0006624">
    <property type="term" value="P:vacuolar protein processing"/>
    <property type="evidence" value="ECO:0007669"/>
    <property type="project" value="TreeGrafter"/>
</dbReference>
<evidence type="ECO:0000256" key="9">
    <source>
        <dbReference type="PROSITE-ProRule" id="PRU10141"/>
    </source>
</evidence>
<dbReference type="GO" id="GO:0030447">
    <property type="term" value="P:filamentous growth"/>
    <property type="evidence" value="ECO:0007669"/>
    <property type="project" value="UniProtKB-ARBA"/>
</dbReference>
<dbReference type="InterPro" id="IPR008271">
    <property type="entry name" value="Ser/Thr_kinase_AS"/>
</dbReference>